<dbReference type="InterPro" id="IPR036779">
    <property type="entry name" value="LysM_dom_sf"/>
</dbReference>
<evidence type="ECO:0000313" key="3">
    <source>
        <dbReference type="EMBL" id="SVA22482.1"/>
    </source>
</evidence>
<organism evidence="3">
    <name type="scientific">marine metagenome</name>
    <dbReference type="NCBI Taxonomy" id="408172"/>
    <lineage>
        <taxon>unclassified sequences</taxon>
        <taxon>metagenomes</taxon>
        <taxon>ecological metagenomes</taxon>
    </lineage>
</organism>
<dbReference type="EMBL" id="UINC01005621">
    <property type="protein sequence ID" value="SVA22482.1"/>
    <property type="molecule type" value="Genomic_DNA"/>
</dbReference>
<keyword evidence="1" id="KW-0472">Membrane</keyword>
<dbReference type="AlphaFoldDB" id="A0A381U2M0"/>
<evidence type="ECO:0000259" key="2">
    <source>
        <dbReference type="PROSITE" id="PS51782"/>
    </source>
</evidence>
<dbReference type="CDD" id="cd00118">
    <property type="entry name" value="LysM"/>
    <property type="match status" value="1"/>
</dbReference>
<sequence length="214" mass="24843">MSNRFFIFGIVIVTISVFIYLFPSNFLFQNNNKLLIIKGDDILKESPVNPPEMKEPKDTSCVFSLWQNNSRDCADYEELLTNKVNKKNFYTIAFGNFLNENNAELHAKKLKSVEVVKSLSLAIEKIENTRTIKVKRGDSLYNLAKYYSVSVKDIVSRNRIEDPQKIRINQKLLIPLEDKYRIITINVEGYKKARMICDNLTKREFICGISSQKK</sequence>
<feature type="transmembrane region" description="Helical" evidence="1">
    <location>
        <begin position="6"/>
        <end position="28"/>
    </location>
</feature>
<dbReference type="PROSITE" id="PS51782">
    <property type="entry name" value="LYSM"/>
    <property type="match status" value="1"/>
</dbReference>
<protein>
    <recommendedName>
        <fullName evidence="2">LysM domain-containing protein</fullName>
    </recommendedName>
</protein>
<reference evidence="3" key="1">
    <citation type="submission" date="2018-05" db="EMBL/GenBank/DDBJ databases">
        <authorList>
            <person name="Lanie J.A."/>
            <person name="Ng W.-L."/>
            <person name="Kazmierczak K.M."/>
            <person name="Andrzejewski T.M."/>
            <person name="Davidsen T.M."/>
            <person name="Wayne K.J."/>
            <person name="Tettelin H."/>
            <person name="Glass J.I."/>
            <person name="Rusch D."/>
            <person name="Podicherti R."/>
            <person name="Tsui H.-C.T."/>
            <person name="Winkler M.E."/>
        </authorList>
    </citation>
    <scope>NUCLEOTIDE SEQUENCE</scope>
</reference>
<name>A0A381U2M0_9ZZZZ</name>
<proteinExistence type="predicted"/>
<gene>
    <name evidence="3" type="ORF">METZ01_LOCUS75336</name>
</gene>
<dbReference type="Pfam" id="PF01476">
    <property type="entry name" value="LysM"/>
    <property type="match status" value="1"/>
</dbReference>
<accession>A0A381U2M0</accession>
<dbReference type="SMART" id="SM00257">
    <property type="entry name" value="LysM"/>
    <property type="match status" value="1"/>
</dbReference>
<keyword evidence="1" id="KW-0812">Transmembrane</keyword>
<dbReference type="SUPFAM" id="SSF54106">
    <property type="entry name" value="LysM domain"/>
    <property type="match status" value="1"/>
</dbReference>
<dbReference type="Gene3D" id="3.10.350.10">
    <property type="entry name" value="LysM domain"/>
    <property type="match status" value="1"/>
</dbReference>
<evidence type="ECO:0000256" key="1">
    <source>
        <dbReference type="SAM" id="Phobius"/>
    </source>
</evidence>
<keyword evidence="1" id="KW-1133">Transmembrane helix</keyword>
<dbReference type="InterPro" id="IPR018392">
    <property type="entry name" value="LysM"/>
</dbReference>
<feature type="domain" description="LysM" evidence="2">
    <location>
        <begin position="130"/>
        <end position="174"/>
    </location>
</feature>